<dbReference type="PROSITE" id="PS50040">
    <property type="entry name" value="EF1G_C"/>
    <property type="match status" value="1"/>
</dbReference>
<dbReference type="STRING" id="4999.A0A1Y1UTD8"/>
<keyword evidence="1 3" id="KW-0251">Elongation factor</keyword>
<dbReference type="GO" id="GO:0005737">
    <property type="term" value="C:cytoplasm"/>
    <property type="evidence" value="ECO:0007669"/>
    <property type="project" value="TreeGrafter"/>
</dbReference>
<evidence type="ECO:0000259" key="6">
    <source>
        <dbReference type="PROSITE" id="PS50404"/>
    </source>
</evidence>
<comment type="caution">
    <text evidence="8">The sequence shown here is derived from an EMBL/GenBank/DDBJ whole genome shotgun (WGS) entry which is preliminary data.</text>
</comment>
<gene>
    <name evidence="8" type="ORF">BD324DRAFT_55327</name>
</gene>
<dbReference type="SUPFAM" id="SSF89942">
    <property type="entry name" value="eEF1-gamma domain"/>
    <property type="match status" value="1"/>
</dbReference>
<dbReference type="GO" id="GO:0003746">
    <property type="term" value="F:translation elongation factor activity"/>
    <property type="evidence" value="ECO:0007669"/>
    <property type="project" value="UniProtKB-UniRule"/>
</dbReference>
<dbReference type="PANTHER" id="PTHR43986">
    <property type="entry name" value="ELONGATION FACTOR 1-GAMMA"/>
    <property type="match status" value="1"/>
</dbReference>
<reference evidence="8 9" key="1">
    <citation type="submission" date="2017-03" db="EMBL/GenBank/DDBJ databases">
        <title>Widespread Adenine N6-methylation of Active Genes in Fungi.</title>
        <authorList>
            <consortium name="DOE Joint Genome Institute"/>
            <person name="Mondo S.J."/>
            <person name="Dannebaum R.O."/>
            <person name="Kuo R.C."/>
            <person name="Louie K.B."/>
            <person name="Bewick A.J."/>
            <person name="Labutti K."/>
            <person name="Haridas S."/>
            <person name="Kuo A."/>
            <person name="Salamov A."/>
            <person name="Ahrendt S.R."/>
            <person name="Lau R."/>
            <person name="Bowen B.P."/>
            <person name="Lipzen A."/>
            <person name="Sullivan W."/>
            <person name="Andreopoulos W.B."/>
            <person name="Clum A."/>
            <person name="Lindquist E."/>
            <person name="Daum C."/>
            <person name="Northen T.R."/>
            <person name="Ramamoorthy G."/>
            <person name="Schmitz R.J."/>
            <person name="Gryganskyi A."/>
            <person name="Culley D."/>
            <person name="Magnuson J."/>
            <person name="James T.Y."/>
            <person name="O'Malley M.A."/>
            <person name="Stajich J.E."/>
            <person name="Spatafora J.W."/>
            <person name="Visel A."/>
            <person name="Grigoriev I.V."/>
        </authorList>
    </citation>
    <scope>NUCLEOTIDE SEQUENCE [LARGE SCALE GENOMIC DNA]</scope>
    <source>
        <strain evidence="8 9">NRRL Y-17943</strain>
    </source>
</reference>
<dbReference type="PROSITE" id="PS50405">
    <property type="entry name" value="GST_CTER"/>
    <property type="match status" value="1"/>
</dbReference>
<dbReference type="InterPro" id="IPR036433">
    <property type="entry name" value="EF1B_G_C_sf"/>
</dbReference>
<protein>
    <recommendedName>
        <fullName evidence="10">Elongation factor 1-gamma</fullName>
    </recommendedName>
</protein>
<organism evidence="8 9">
    <name type="scientific">Kockovaella imperatae</name>
    <dbReference type="NCBI Taxonomy" id="4999"/>
    <lineage>
        <taxon>Eukaryota</taxon>
        <taxon>Fungi</taxon>
        <taxon>Dikarya</taxon>
        <taxon>Basidiomycota</taxon>
        <taxon>Agaricomycotina</taxon>
        <taxon>Tremellomycetes</taxon>
        <taxon>Tremellales</taxon>
        <taxon>Cuniculitremaceae</taxon>
        <taxon>Kockovaella</taxon>
    </lineage>
</organism>
<dbReference type="FunCoup" id="A0A1Y1UTD8">
    <property type="interactions" value="575"/>
</dbReference>
<dbReference type="SFLD" id="SFLDG00358">
    <property type="entry name" value="Main_(cytGST)"/>
    <property type="match status" value="1"/>
</dbReference>
<dbReference type="InterPro" id="IPR036249">
    <property type="entry name" value="Thioredoxin-like_sf"/>
</dbReference>
<dbReference type="InterPro" id="IPR001662">
    <property type="entry name" value="EF1B_G_C"/>
</dbReference>
<dbReference type="Pfam" id="PF02798">
    <property type="entry name" value="GST_N"/>
    <property type="match status" value="1"/>
</dbReference>
<dbReference type="InterPro" id="IPR010987">
    <property type="entry name" value="Glutathione-S-Trfase_C-like"/>
</dbReference>
<evidence type="ECO:0000256" key="4">
    <source>
        <dbReference type="SAM" id="MobiDB-lite"/>
    </source>
</evidence>
<dbReference type="InterPro" id="IPR036282">
    <property type="entry name" value="Glutathione-S-Trfase_C_sf"/>
</dbReference>
<dbReference type="GO" id="GO:0005634">
    <property type="term" value="C:nucleus"/>
    <property type="evidence" value="ECO:0007669"/>
    <property type="project" value="TreeGrafter"/>
</dbReference>
<feature type="compositionally biased region" description="Basic and acidic residues" evidence="4">
    <location>
        <begin position="222"/>
        <end position="237"/>
    </location>
</feature>
<dbReference type="InterPro" id="IPR050802">
    <property type="entry name" value="EF-GSTs"/>
</dbReference>
<dbReference type="InterPro" id="IPR040079">
    <property type="entry name" value="Glutathione_S-Trfase"/>
</dbReference>
<dbReference type="SMART" id="SM01183">
    <property type="entry name" value="EF1G"/>
    <property type="match status" value="1"/>
</dbReference>
<dbReference type="AlphaFoldDB" id="A0A1Y1UTD8"/>
<dbReference type="SFLD" id="SFLDS00019">
    <property type="entry name" value="Glutathione_Transferase_(cytos"/>
    <property type="match status" value="1"/>
</dbReference>
<proteinExistence type="predicted"/>
<dbReference type="InParanoid" id="A0A1Y1UTD8"/>
<keyword evidence="2 3" id="KW-0648">Protein biosynthesis</keyword>
<dbReference type="CDD" id="cd03181">
    <property type="entry name" value="GST_C_EF1Bgamma_like"/>
    <property type="match status" value="1"/>
</dbReference>
<dbReference type="PANTHER" id="PTHR43986:SF1">
    <property type="entry name" value="ELONGATION FACTOR 1-GAMMA"/>
    <property type="match status" value="1"/>
</dbReference>
<feature type="region of interest" description="Disordered" evidence="4">
    <location>
        <begin position="213"/>
        <end position="269"/>
    </location>
</feature>
<dbReference type="Proteomes" id="UP000193218">
    <property type="component" value="Unassembled WGS sequence"/>
</dbReference>
<dbReference type="SUPFAM" id="SSF47616">
    <property type="entry name" value="GST C-terminal domain-like"/>
    <property type="match status" value="1"/>
</dbReference>
<evidence type="ECO:0000313" key="9">
    <source>
        <dbReference type="Proteomes" id="UP000193218"/>
    </source>
</evidence>
<dbReference type="InterPro" id="IPR004045">
    <property type="entry name" value="Glutathione_S-Trfase_N"/>
</dbReference>
<evidence type="ECO:0000256" key="2">
    <source>
        <dbReference type="ARBA" id="ARBA00022917"/>
    </source>
</evidence>
<dbReference type="GeneID" id="33554823"/>
<dbReference type="EMBL" id="NBSH01000001">
    <property type="protein sequence ID" value="ORX41290.1"/>
    <property type="molecule type" value="Genomic_DNA"/>
</dbReference>
<dbReference type="InterPro" id="IPR004046">
    <property type="entry name" value="GST_C"/>
</dbReference>
<evidence type="ECO:0008006" key="10">
    <source>
        <dbReference type="Google" id="ProtNLM"/>
    </source>
</evidence>
<dbReference type="Gene3D" id="1.20.1050.10">
    <property type="match status" value="1"/>
</dbReference>
<dbReference type="Pfam" id="PF00647">
    <property type="entry name" value="EF1G"/>
    <property type="match status" value="1"/>
</dbReference>
<evidence type="ECO:0000256" key="1">
    <source>
        <dbReference type="ARBA" id="ARBA00022768"/>
    </source>
</evidence>
<evidence type="ECO:0000256" key="3">
    <source>
        <dbReference type="PROSITE-ProRule" id="PRU00519"/>
    </source>
</evidence>
<feature type="domain" description="GST C-terminal" evidence="7">
    <location>
        <begin position="87"/>
        <end position="218"/>
    </location>
</feature>
<feature type="domain" description="GST N-terminal" evidence="6">
    <location>
        <begin position="1"/>
        <end position="82"/>
    </location>
</feature>
<dbReference type="PROSITE" id="PS50404">
    <property type="entry name" value="GST_NTER"/>
    <property type="match status" value="1"/>
</dbReference>
<dbReference type="FunFam" id="3.30.70.1010:FF:000001">
    <property type="entry name" value="Elongation factor 1-gamma 1"/>
    <property type="match status" value="1"/>
</dbReference>
<dbReference type="Gene3D" id="3.40.30.10">
    <property type="entry name" value="Glutaredoxin"/>
    <property type="match status" value="1"/>
</dbReference>
<evidence type="ECO:0000259" key="5">
    <source>
        <dbReference type="PROSITE" id="PS50040"/>
    </source>
</evidence>
<sequence length="421" mass="47583">MAPTVTSYEGNSRLRRVRAAAALAGVELIYDSSFTFKSDWKTPEFLQKFPLGYQPTLEDGDFYLQESSAIAEYVATLAPNSTVVPSDKKQLALCHQWQCFADQEIYMKHNAASTIINGSVPYNKVTYQFFFDKLVSRLETLEKILADKTFLVGERITIADICVATALTNVFSGLVDKSIRAKLPNTLRYLDSIVKHPKLIALFDNGDLKFTDEPVTPAQPAKEAKPAKESKPAEPKAPKATKAPKAKEADEEEEEPLVPAEPKVKNPLDDLPKSTFNLEEWKRQYSNLDTRGEALPWFYQNFDKEGFSIWRVDFKYNEELTQTFMSNNQIGGFFNRLEASRKYLFGSMGVLGKTNDSIISGALIVRGKDVKPVVDVAPDWESYEYKEISLDNEEDKKFFEGAMAWDLEMSGKSWVDGKNFK</sequence>
<name>A0A1Y1UTD8_9TREE</name>
<keyword evidence="9" id="KW-1185">Reference proteome</keyword>
<dbReference type="OrthoDB" id="249703at2759"/>
<dbReference type="RefSeq" id="XP_021874969.1">
    <property type="nucleotide sequence ID" value="XM_022013015.1"/>
</dbReference>
<accession>A0A1Y1UTD8</accession>
<evidence type="ECO:0000313" key="8">
    <source>
        <dbReference type="EMBL" id="ORX41290.1"/>
    </source>
</evidence>
<dbReference type="Pfam" id="PF00043">
    <property type="entry name" value="GST_C"/>
    <property type="match status" value="1"/>
</dbReference>
<evidence type="ECO:0000259" key="7">
    <source>
        <dbReference type="PROSITE" id="PS50405"/>
    </source>
</evidence>
<feature type="domain" description="EF-1-gamma C-terminal" evidence="5">
    <location>
        <begin position="264"/>
        <end position="421"/>
    </location>
</feature>
<dbReference type="SUPFAM" id="SSF52833">
    <property type="entry name" value="Thioredoxin-like"/>
    <property type="match status" value="1"/>
</dbReference>
<dbReference type="Gene3D" id="3.30.70.1010">
    <property type="entry name" value="Translation elongation factor EF1B, gamma chain, conserved domain"/>
    <property type="match status" value="1"/>
</dbReference>